<comment type="subcellular location">
    <subcellularLocation>
        <location evidence="1">Cell membrane</location>
        <topology evidence="1">Multi-pass membrane protein</topology>
    </subcellularLocation>
</comment>
<dbReference type="Proteomes" id="UP000000263">
    <property type="component" value="Chromosome"/>
</dbReference>
<dbReference type="PANTHER" id="PTHR33908:SF11">
    <property type="entry name" value="MEMBRANE PROTEIN"/>
    <property type="match status" value="1"/>
</dbReference>
<dbReference type="OrthoDB" id="158419at2"/>
<evidence type="ECO:0000256" key="7">
    <source>
        <dbReference type="ARBA" id="ARBA00023136"/>
    </source>
</evidence>
<dbReference type="HOGENOM" id="CLU_031115_0_0_0"/>
<dbReference type="InterPro" id="IPR050297">
    <property type="entry name" value="LipidA_mod_glycosyltrf_83"/>
</dbReference>
<evidence type="ECO:0000313" key="9">
    <source>
        <dbReference type="EMBL" id="ABU57534.1"/>
    </source>
</evidence>
<feature type="transmembrane region" description="Helical" evidence="8">
    <location>
        <begin position="403"/>
        <end position="423"/>
    </location>
</feature>
<feature type="transmembrane region" description="Helical" evidence="8">
    <location>
        <begin position="230"/>
        <end position="247"/>
    </location>
</feature>
<name>A7NJ68_ROSCS</name>
<keyword evidence="3" id="KW-0328">Glycosyltransferase</keyword>
<dbReference type="GO" id="GO:0016763">
    <property type="term" value="F:pentosyltransferase activity"/>
    <property type="evidence" value="ECO:0007669"/>
    <property type="project" value="TreeGrafter"/>
</dbReference>
<dbReference type="eggNOG" id="COG1928">
    <property type="taxonomic scope" value="Bacteria"/>
</dbReference>
<evidence type="ECO:0000256" key="2">
    <source>
        <dbReference type="ARBA" id="ARBA00022475"/>
    </source>
</evidence>
<feature type="transmembrane region" description="Helical" evidence="8">
    <location>
        <begin position="344"/>
        <end position="363"/>
    </location>
</feature>
<evidence type="ECO:0000256" key="5">
    <source>
        <dbReference type="ARBA" id="ARBA00022692"/>
    </source>
</evidence>
<keyword evidence="10" id="KW-1185">Reference proteome</keyword>
<feature type="transmembrane region" description="Helical" evidence="8">
    <location>
        <begin position="127"/>
        <end position="147"/>
    </location>
</feature>
<feature type="transmembrane region" description="Helical" evidence="8">
    <location>
        <begin position="159"/>
        <end position="177"/>
    </location>
</feature>
<feature type="transmembrane region" description="Helical" evidence="8">
    <location>
        <begin position="208"/>
        <end position="224"/>
    </location>
</feature>
<dbReference type="RefSeq" id="WP_012119962.1">
    <property type="nucleotide sequence ID" value="NC_009767.1"/>
</dbReference>
<dbReference type="GO" id="GO:0009103">
    <property type="term" value="P:lipopolysaccharide biosynthetic process"/>
    <property type="evidence" value="ECO:0007669"/>
    <property type="project" value="UniProtKB-ARBA"/>
</dbReference>
<evidence type="ECO:0000313" key="10">
    <source>
        <dbReference type="Proteomes" id="UP000000263"/>
    </source>
</evidence>
<dbReference type="EMBL" id="CP000804">
    <property type="protein sequence ID" value="ABU57534.1"/>
    <property type="molecule type" value="Genomic_DNA"/>
</dbReference>
<accession>A7NJ68</accession>
<evidence type="ECO:0000256" key="8">
    <source>
        <dbReference type="SAM" id="Phobius"/>
    </source>
</evidence>
<feature type="transmembrane region" description="Helical" evidence="8">
    <location>
        <begin position="375"/>
        <end position="397"/>
    </location>
</feature>
<proteinExistence type="predicted"/>
<keyword evidence="6 8" id="KW-1133">Transmembrane helix</keyword>
<keyword evidence="5 8" id="KW-0812">Transmembrane</keyword>
<evidence type="ECO:0008006" key="11">
    <source>
        <dbReference type="Google" id="ProtNLM"/>
    </source>
</evidence>
<dbReference type="KEGG" id="rca:Rcas_1439"/>
<keyword evidence="7 8" id="KW-0472">Membrane</keyword>
<protein>
    <recommendedName>
        <fullName evidence="11">Glycosyltransferase RgtA/B/C/D-like domain-containing protein</fullName>
    </recommendedName>
</protein>
<feature type="transmembrane region" description="Helical" evidence="8">
    <location>
        <begin position="430"/>
        <end position="452"/>
    </location>
</feature>
<dbReference type="STRING" id="383372.Rcas_1439"/>
<keyword evidence="4" id="KW-0808">Transferase</keyword>
<evidence type="ECO:0000256" key="1">
    <source>
        <dbReference type="ARBA" id="ARBA00004651"/>
    </source>
</evidence>
<feature type="transmembrane region" description="Helical" evidence="8">
    <location>
        <begin position="268"/>
        <end position="285"/>
    </location>
</feature>
<dbReference type="GO" id="GO:0005886">
    <property type="term" value="C:plasma membrane"/>
    <property type="evidence" value="ECO:0007669"/>
    <property type="project" value="UniProtKB-SubCell"/>
</dbReference>
<evidence type="ECO:0000256" key="3">
    <source>
        <dbReference type="ARBA" id="ARBA00022676"/>
    </source>
</evidence>
<evidence type="ECO:0000256" key="4">
    <source>
        <dbReference type="ARBA" id="ARBA00022679"/>
    </source>
</evidence>
<keyword evidence="2" id="KW-1003">Cell membrane</keyword>
<dbReference type="PANTHER" id="PTHR33908">
    <property type="entry name" value="MANNOSYLTRANSFERASE YKCB-RELATED"/>
    <property type="match status" value="1"/>
</dbReference>
<dbReference type="AlphaFoldDB" id="A7NJ68"/>
<reference evidence="9 10" key="1">
    <citation type="submission" date="2007-08" db="EMBL/GenBank/DDBJ databases">
        <title>Complete sequence of Roseiflexus castenholzii DSM 13941.</title>
        <authorList>
            <consortium name="US DOE Joint Genome Institute"/>
            <person name="Copeland A."/>
            <person name="Lucas S."/>
            <person name="Lapidus A."/>
            <person name="Barry K."/>
            <person name="Glavina del Rio T."/>
            <person name="Dalin E."/>
            <person name="Tice H."/>
            <person name="Pitluck S."/>
            <person name="Thompson L.S."/>
            <person name="Brettin T."/>
            <person name="Bruce D."/>
            <person name="Detter J.C."/>
            <person name="Han C."/>
            <person name="Tapia R."/>
            <person name="Schmutz J."/>
            <person name="Larimer F."/>
            <person name="Land M."/>
            <person name="Hauser L."/>
            <person name="Kyrpides N."/>
            <person name="Mikhailova N."/>
            <person name="Bryant D.A."/>
            <person name="Hanada S."/>
            <person name="Tsukatani Y."/>
            <person name="Richardson P."/>
        </authorList>
    </citation>
    <scope>NUCLEOTIDE SEQUENCE [LARGE SCALE GENOMIC DNA]</scope>
    <source>
        <strain evidence="10">DSM 13941 / HLO8</strain>
    </source>
</reference>
<gene>
    <name evidence="9" type="ordered locus">Rcas_1439</name>
</gene>
<sequence length="610" mass="66583">MKARLPLIALVALFLALCVLYNLTTPLGEGPDEPGHAAYVFFVARERRLPVQCLPPCVSDVPGSGHHPPLAYLLATPAALWLPHPLRAFDLPGNPRFTWAGGDQVNAVAHGSREQWPWDAQVWAWRLARGVSSLAGAATVVFTYLAVRALHRSTEHAANGDLMALLAAALVALNPQFIFISSLISNDALLAALGAALLWLVVSSPRSLLRAMLIGVVLGLALITKQSAWVFAPFVFVWCVTGGVAHMSAKTLHPLHAADGSAATPRSSMAVVVAGAMIIAGWWYLRNWQLYGDPLGLQAFRAEFATQAFDATNLAVWAGALTALYESFWARFGWMNLPAPPWTMAVYVALLAVSVAGWVRLLARPNKAICRWTWQLAALPILSLVWVVSFAFTAGLVAWQGRLLFPAIAAIATLLACGLSVWLRHGASVMLLIVGMAGIAAWLPVSVIRPAYPFQTLSSSAVRAWEGHETYARFARSTEPGAVIRRWRIEGTPRPGATIELALLWNAVSRQDRDWWTFVHLVDANRRIVTEDNREPRNGAYPMSQWVAGDWVEARYSLAIPAHLSPGEYALWVGLWDPATGRRAAFFDDDNVYDPDGDHVVLTTLMITSP</sequence>
<organism evidence="9 10">
    <name type="scientific">Roseiflexus castenholzii (strain DSM 13941 / HLO8)</name>
    <dbReference type="NCBI Taxonomy" id="383372"/>
    <lineage>
        <taxon>Bacteria</taxon>
        <taxon>Bacillati</taxon>
        <taxon>Chloroflexota</taxon>
        <taxon>Chloroflexia</taxon>
        <taxon>Chloroflexales</taxon>
        <taxon>Roseiflexineae</taxon>
        <taxon>Roseiflexaceae</taxon>
        <taxon>Roseiflexus</taxon>
    </lineage>
</organism>
<evidence type="ECO:0000256" key="6">
    <source>
        <dbReference type="ARBA" id="ARBA00022989"/>
    </source>
</evidence>